<keyword evidence="1" id="KW-1133">Transmembrane helix</keyword>
<keyword evidence="3" id="KW-1185">Reference proteome</keyword>
<keyword evidence="1" id="KW-0812">Transmembrane</keyword>
<comment type="caution">
    <text evidence="2">The sequence shown here is derived from an EMBL/GenBank/DDBJ whole genome shotgun (WGS) entry which is preliminary data.</text>
</comment>
<gene>
    <name evidence="2" type="ORF">K0M31_000729</name>
</gene>
<evidence type="ECO:0000313" key="3">
    <source>
        <dbReference type="Proteomes" id="UP001177670"/>
    </source>
</evidence>
<accession>A0AA40GED7</accession>
<organism evidence="2 3">
    <name type="scientific">Melipona bicolor</name>
    <dbReference type="NCBI Taxonomy" id="60889"/>
    <lineage>
        <taxon>Eukaryota</taxon>
        <taxon>Metazoa</taxon>
        <taxon>Ecdysozoa</taxon>
        <taxon>Arthropoda</taxon>
        <taxon>Hexapoda</taxon>
        <taxon>Insecta</taxon>
        <taxon>Pterygota</taxon>
        <taxon>Neoptera</taxon>
        <taxon>Endopterygota</taxon>
        <taxon>Hymenoptera</taxon>
        <taxon>Apocrita</taxon>
        <taxon>Aculeata</taxon>
        <taxon>Apoidea</taxon>
        <taxon>Anthophila</taxon>
        <taxon>Apidae</taxon>
        <taxon>Melipona</taxon>
    </lineage>
</organism>
<keyword evidence="1" id="KW-0472">Membrane</keyword>
<dbReference type="EMBL" id="JAHYIQ010000001">
    <property type="protein sequence ID" value="KAK1136162.1"/>
    <property type="molecule type" value="Genomic_DNA"/>
</dbReference>
<dbReference type="AlphaFoldDB" id="A0AA40GED7"/>
<protein>
    <submittedName>
        <fullName evidence="2">Uncharacterized protein</fullName>
    </submittedName>
</protein>
<proteinExistence type="predicted"/>
<evidence type="ECO:0000256" key="1">
    <source>
        <dbReference type="SAM" id="Phobius"/>
    </source>
</evidence>
<reference evidence="2" key="1">
    <citation type="submission" date="2021-10" db="EMBL/GenBank/DDBJ databases">
        <title>Melipona bicolor Genome sequencing and assembly.</title>
        <authorList>
            <person name="Araujo N.S."/>
            <person name="Arias M.C."/>
        </authorList>
    </citation>
    <scope>NUCLEOTIDE SEQUENCE</scope>
    <source>
        <strain evidence="2">USP_2M_L1-L4_2017</strain>
        <tissue evidence="2">Whole body</tissue>
    </source>
</reference>
<dbReference type="Proteomes" id="UP001177670">
    <property type="component" value="Unassembled WGS sequence"/>
</dbReference>
<name>A0AA40GED7_9HYME</name>
<feature type="transmembrane region" description="Helical" evidence="1">
    <location>
        <begin position="88"/>
        <end position="111"/>
    </location>
</feature>
<evidence type="ECO:0000313" key="2">
    <source>
        <dbReference type="EMBL" id="KAK1136162.1"/>
    </source>
</evidence>
<sequence>MLLALACFDNVAESRFDDSRGYFGARVGHIVHFRRGNDRAKRQGRNRWKILCSIHRSRREKEGNTPRSEHETETLGIDDGGGQVARRFVVVVLAFFWYWYELLLLISRVVWQVNETEKTAKECRGILSFIDSVRERVVRYFLDSFDRVSIRGVISLNTQKSGIYKEDAKNQEVSHEKHGKVIAEIIEQSTKNRCAKNRKHENDSGVYLCGPRTVNNCDLGVESFITEQDSRTRLKNIEGNGEEIKALNRNNNPFFWGRGEG</sequence>